<evidence type="ECO:0000256" key="1">
    <source>
        <dbReference type="SAM" id="MobiDB-lite"/>
    </source>
</evidence>
<feature type="transmembrane region" description="Helical" evidence="2">
    <location>
        <begin position="103"/>
        <end position="121"/>
    </location>
</feature>
<feature type="transmembrane region" description="Helical" evidence="2">
    <location>
        <begin position="7"/>
        <end position="25"/>
    </location>
</feature>
<keyword evidence="2" id="KW-0812">Transmembrane</keyword>
<sequence length="151" mass="15427">MDEAGGFCGLIAIVLVLVLGFVVWTSSRPDPDPAPGAGAVASESRGRDRGGRDGLGPPASRSIGPPAILAIVGALYVGGLFFLRPRARRAKRNGATDQQAALIALLSFAFSPVVVPVHLAWGGLGLLGRALTSGPDSGDKPKPHRGANDLD</sequence>
<name>A0A518GVS9_9BACT</name>
<proteinExistence type="predicted"/>
<dbReference type="EMBL" id="CP036426">
    <property type="protein sequence ID" value="QDV32703.1"/>
    <property type="molecule type" value="Genomic_DNA"/>
</dbReference>
<evidence type="ECO:0000313" key="3">
    <source>
        <dbReference type="EMBL" id="QDV32703.1"/>
    </source>
</evidence>
<protein>
    <submittedName>
        <fullName evidence="3">Uncharacterized protein</fullName>
    </submittedName>
</protein>
<feature type="region of interest" description="Disordered" evidence="1">
    <location>
        <begin position="30"/>
        <end position="63"/>
    </location>
</feature>
<evidence type="ECO:0000313" key="4">
    <source>
        <dbReference type="Proteomes" id="UP000317835"/>
    </source>
</evidence>
<dbReference type="KEGG" id="tpla:ElP_05420"/>
<keyword evidence="2" id="KW-0472">Membrane</keyword>
<feature type="compositionally biased region" description="Basic and acidic residues" evidence="1">
    <location>
        <begin position="137"/>
        <end position="151"/>
    </location>
</feature>
<accession>A0A518GVS9</accession>
<feature type="transmembrane region" description="Helical" evidence="2">
    <location>
        <begin position="63"/>
        <end position="83"/>
    </location>
</feature>
<dbReference type="AlphaFoldDB" id="A0A518GVS9"/>
<dbReference type="OrthoDB" id="9989692at2"/>
<evidence type="ECO:0000256" key="2">
    <source>
        <dbReference type="SAM" id="Phobius"/>
    </source>
</evidence>
<dbReference type="Proteomes" id="UP000317835">
    <property type="component" value="Chromosome"/>
</dbReference>
<reference evidence="3 4" key="1">
    <citation type="submission" date="2019-02" db="EMBL/GenBank/DDBJ databases">
        <title>Deep-cultivation of Planctomycetes and their phenomic and genomic characterization uncovers novel biology.</title>
        <authorList>
            <person name="Wiegand S."/>
            <person name="Jogler M."/>
            <person name="Boedeker C."/>
            <person name="Pinto D."/>
            <person name="Vollmers J."/>
            <person name="Rivas-Marin E."/>
            <person name="Kohn T."/>
            <person name="Peeters S.H."/>
            <person name="Heuer A."/>
            <person name="Rast P."/>
            <person name="Oberbeckmann S."/>
            <person name="Bunk B."/>
            <person name="Jeske O."/>
            <person name="Meyerdierks A."/>
            <person name="Storesund J.E."/>
            <person name="Kallscheuer N."/>
            <person name="Luecker S."/>
            <person name="Lage O.M."/>
            <person name="Pohl T."/>
            <person name="Merkel B.J."/>
            <person name="Hornburger P."/>
            <person name="Mueller R.-W."/>
            <person name="Bruemmer F."/>
            <person name="Labrenz M."/>
            <person name="Spormann A.M."/>
            <person name="Op den Camp H."/>
            <person name="Overmann J."/>
            <person name="Amann R."/>
            <person name="Jetten M.S.M."/>
            <person name="Mascher T."/>
            <person name="Medema M.H."/>
            <person name="Devos D.P."/>
            <person name="Kaster A.-K."/>
            <person name="Ovreas L."/>
            <person name="Rohde M."/>
            <person name="Galperin M.Y."/>
            <person name="Jogler C."/>
        </authorList>
    </citation>
    <scope>NUCLEOTIDE SEQUENCE [LARGE SCALE GENOMIC DNA]</scope>
    <source>
        <strain evidence="3 4">ElP</strain>
    </source>
</reference>
<gene>
    <name evidence="3" type="ORF">ElP_05420</name>
</gene>
<keyword evidence="2" id="KW-1133">Transmembrane helix</keyword>
<keyword evidence="4" id="KW-1185">Reference proteome</keyword>
<dbReference type="RefSeq" id="WP_145266987.1">
    <property type="nucleotide sequence ID" value="NZ_CP036426.1"/>
</dbReference>
<organism evidence="3 4">
    <name type="scientific">Tautonia plasticadhaerens</name>
    <dbReference type="NCBI Taxonomy" id="2527974"/>
    <lineage>
        <taxon>Bacteria</taxon>
        <taxon>Pseudomonadati</taxon>
        <taxon>Planctomycetota</taxon>
        <taxon>Planctomycetia</taxon>
        <taxon>Isosphaerales</taxon>
        <taxon>Isosphaeraceae</taxon>
        <taxon>Tautonia</taxon>
    </lineage>
</organism>
<feature type="region of interest" description="Disordered" evidence="1">
    <location>
        <begin position="132"/>
        <end position="151"/>
    </location>
</feature>